<dbReference type="EC" id="2.7.13.3" evidence="3"/>
<dbReference type="InterPro" id="IPR003661">
    <property type="entry name" value="HisK_dim/P_dom"/>
</dbReference>
<dbReference type="AlphaFoldDB" id="A0A1M5QL03"/>
<dbReference type="CDD" id="cd00075">
    <property type="entry name" value="HATPase"/>
    <property type="match status" value="1"/>
</dbReference>
<keyword evidence="8" id="KW-0547">Nucleotide-binding</keyword>
<gene>
    <name evidence="17" type="ORF">SAMN04488109_2858</name>
</gene>
<dbReference type="GO" id="GO:0000155">
    <property type="term" value="F:phosphorelay sensor kinase activity"/>
    <property type="evidence" value="ECO:0007669"/>
    <property type="project" value="InterPro"/>
</dbReference>
<dbReference type="OrthoDB" id="594725at2"/>
<sequence length="459" mass="52226">MKTQTRIALTFFLVTLTLMIVLGSGVYFFVIKYTFNDFYKRLETRAVLAARIRLENEPASATAFQEMRDRILEKLPQEEDYFFEITSGKDFQQESQSLKLPVSFFDEIARGKTSRYQKGQIFFSGILYRQDHRSFIVIVSAENYYYSHHLTNLRSIMGIAIVVVALLVLSVSIWFSRYVFLPVRQITNQVKDINSQNLHLRLQASSVHDDVNELKNTFNTMLDRLETSFATQNNFISNASHELGTPLTAIIGEADVALAKTRSHEEYRETIGIILNEAERLERITKSLLFLAQTGFDGKKVKMEIVRVDQLVWDVKETIEKMNPKNKVNIDLSLMPDNHLKLKIKGNSQLLHLAISNIVSNGCKYSSHQPVKLSIGSTDDSVIVVVQDTGIGIPPSEMAYIYDPFYRASNTHNFEGYGIGLPLARNIMRQHRATIVVTSAVNEGTTVRLTFPLENIGQH</sequence>
<evidence type="ECO:0000313" key="17">
    <source>
        <dbReference type="EMBL" id="SHH14303.1"/>
    </source>
</evidence>
<dbReference type="Gene3D" id="1.10.287.130">
    <property type="match status" value="1"/>
</dbReference>
<keyword evidence="4" id="KW-1003">Cell membrane</keyword>
<dbReference type="InterPro" id="IPR036890">
    <property type="entry name" value="HATPase_C_sf"/>
</dbReference>
<evidence type="ECO:0000259" key="16">
    <source>
        <dbReference type="PROSITE" id="PS50885"/>
    </source>
</evidence>
<keyword evidence="11 14" id="KW-1133">Transmembrane helix</keyword>
<keyword evidence="7 14" id="KW-0812">Transmembrane</keyword>
<dbReference type="CDD" id="cd00082">
    <property type="entry name" value="HisKA"/>
    <property type="match status" value="1"/>
</dbReference>
<keyword evidence="18" id="KW-1185">Reference proteome</keyword>
<name>A0A1M5QL03_9BACT</name>
<dbReference type="SUPFAM" id="SSF55874">
    <property type="entry name" value="ATPase domain of HSP90 chaperone/DNA topoisomerase II/histidine kinase"/>
    <property type="match status" value="1"/>
</dbReference>
<evidence type="ECO:0000256" key="1">
    <source>
        <dbReference type="ARBA" id="ARBA00000085"/>
    </source>
</evidence>
<dbReference type="RefSeq" id="WP_073135284.1">
    <property type="nucleotide sequence ID" value="NZ_FQWQ01000002.1"/>
</dbReference>
<dbReference type="Gene3D" id="3.30.565.10">
    <property type="entry name" value="Histidine kinase-like ATPase, C-terminal domain"/>
    <property type="match status" value="1"/>
</dbReference>
<dbReference type="Pfam" id="PF00672">
    <property type="entry name" value="HAMP"/>
    <property type="match status" value="1"/>
</dbReference>
<dbReference type="SUPFAM" id="SSF47384">
    <property type="entry name" value="Homodimeric domain of signal transducing histidine kinase"/>
    <property type="match status" value="1"/>
</dbReference>
<dbReference type="PROSITE" id="PS50885">
    <property type="entry name" value="HAMP"/>
    <property type="match status" value="1"/>
</dbReference>
<feature type="transmembrane region" description="Helical" evidence="14">
    <location>
        <begin position="155"/>
        <end position="175"/>
    </location>
</feature>
<evidence type="ECO:0000256" key="6">
    <source>
        <dbReference type="ARBA" id="ARBA00022679"/>
    </source>
</evidence>
<dbReference type="InterPro" id="IPR050398">
    <property type="entry name" value="HssS/ArlS-like"/>
</dbReference>
<dbReference type="EMBL" id="FQWQ01000002">
    <property type="protein sequence ID" value="SHH14303.1"/>
    <property type="molecule type" value="Genomic_DNA"/>
</dbReference>
<dbReference type="InterPro" id="IPR036097">
    <property type="entry name" value="HisK_dim/P_sf"/>
</dbReference>
<dbReference type="InterPro" id="IPR004358">
    <property type="entry name" value="Sig_transdc_His_kin-like_C"/>
</dbReference>
<evidence type="ECO:0000313" key="18">
    <source>
        <dbReference type="Proteomes" id="UP000184212"/>
    </source>
</evidence>
<evidence type="ECO:0000256" key="7">
    <source>
        <dbReference type="ARBA" id="ARBA00022692"/>
    </source>
</evidence>
<keyword evidence="10" id="KW-0067">ATP-binding</keyword>
<evidence type="ECO:0000256" key="5">
    <source>
        <dbReference type="ARBA" id="ARBA00022553"/>
    </source>
</evidence>
<dbReference type="Proteomes" id="UP000184212">
    <property type="component" value="Unassembled WGS sequence"/>
</dbReference>
<dbReference type="STRING" id="947013.SAMN04488109_2858"/>
<dbReference type="PANTHER" id="PTHR45528">
    <property type="entry name" value="SENSOR HISTIDINE KINASE CPXA"/>
    <property type="match status" value="1"/>
</dbReference>
<dbReference type="PROSITE" id="PS50109">
    <property type="entry name" value="HIS_KIN"/>
    <property type="match status" value="1"/>
</dbReference>
<evidence type="ECO:0000256" key="14">
    <source>
        <dbReference type="SAM" id="Phobius"/>
    </source>
</evidence>
<feature type="transmembrane region" description="Helical" evidence="14">
    <location>
        <begin position="7"/>
        <end position="30"/>
    </location>
</feature>
<keyword evidence="13 14" id="KW-0472">Membrane</keyword>
<feature type="domain" description="HAMP" evidence="16">
    <location>
        <begin position="177"/>
        <end position="230"/>
    </location>
</feature>
<evidence type="ECO:0000256" key="2">
    <source>
        <dbReference type="ARBA" id="ARBA00004651"/>
    </source>
</evidence>
<dbReference type="GO" id="GO:0005524">
    <property type="term" value="F:ATP binding"/>
    <property type="evidence" value="ECO:0007669"/>
    <property type="project" value="UniProtKB-KW"/>
</dbReference>
<evidence type="ECO:0000256" key="8">
    <source>
        <dbReference type="ARBA" id="ARBA00022741"/>
    </source>
</evidence>
<organism evidence="17 18">
    <name type="scientific">Chryseolinea serpens</name>
    <dbReference type="NCBI Taxonomy" id="947013"/>
    <lineage>
        <taxon>Bacteria</taxon>
        <taxon>Pseudomonadati</taxon>
        <taxon>Bacteroidota</taxon>
        <taxon>Cytophagia</taxon>
        <taxon>Cytophagales</taxon>
        <taxon>Fulvivirgaceae</taxon>
        <taxon>Chryseolinea</taxon>
    </lineage>
</organism>
<evidence type="ECO:0000256" key="9">
    <source>
        <dbReference type="ARBA" id="ARBA00022777"/>
    </source>
</evidence>
<dbReference type="CDD" id="cd06225">
    <property type="entry name" value="HAMP"/>
    <property type="match status" value="1"/>
</dbReference>
<keyword evidence="6" id="KW-0808">Transferase</keyword>
<dbReference type="SMART" id="SM00388">
    <property type="entry name" value="HisKA"/>
    <property type="match status" value="1"/>
</dbReference>
<dbReference type="SMART" id="SM00387">
    <property type="entry name" value="HATPase_c"/>
    <property type="match status" value="1"/>
</dbReference>
<evidence type="ECO:0000256" key="13">
    <source>
        <dbReference type="ARBA" id="ARBA00023136"/>
    </source>
</evidence>
<protein>
    <recommendedName>
        <fullName evidence="3">histidine kinase</fullName>
        <ecNumber evidence="3">2.7.13.3</ecNumber>
    </recommendedName>
</protein>
<evidence type="ECO:0000256" key="12">
    <source>
        <dbReference type="ARBA" id="ARBA00023012"/>
    </source>
</evidence>
<dbReference type="Pfam" id="PF00512">
    <property type="entry name" value="HisKA"/>
    <property type="match status" value="1"/>
</dbReference>
<comment type="catalytic activity">
    <reaction evidence="1">
        <text>ATP + protein L-histidine = ADP + protein N-phospho-L-histidine.</text>
        <dbReference type="EC" id="2.7.13.3"/>
    </reaction>
</comment>
<dbReference type="InterPro" id="IPR005467">
    <property type="entry name" value="His_kinase_dom"/>
</dbReference>
<dbReference type="PANTHER" id="PTHR45528:SF1">
    <property type="entry name" value="SENSOR HISTIDINE KINASE CPXA"/>
    <property type="match status" value="1"/>
</dbReference>
<dbReference type="InterPro" id="IPR003594">
    <property type="entry name" value="HATPase_dom"/>
</dbReference>
<reference evidence="17 18" key="1">
    <citation type="submission" date="2016-11" db="EMBL/GenBank/DDBJ databases">
        <authorList>
            <person name="Jaros S."/>
            <person name="Januszkiewicz K."/>
            <person name="Wedrychowicz H."/>
        </authorList>
    </citation>
    <scope>NUCLEOTIDE SEQUENCE [LARGE SCALE GENOMIC DNA]</scope>
    <source>
        <strain evidence="17 18">DSM 24574</strain>
    </source>
</reference>
<dbReference type="Pfam" id="PF02518">
    <property type="entry name" value="HATPase_c"/>
    <property type="match status" value="1"/>
</dbReference>
<evidence type="ECO:0000256" key="10">
    <source>
        <dbReference type="ARBA" id="ARBA00022840"/>
    </source>
</evidence>
<keyword evidence="5" id="KW-0597">Phosphoprotein</keyword>
<evidence type="ECO:0000256" key="4">
    <source>
        <dbReference type="ARBA" id="ARBA00022475"/>
    </source>
</evidence>
<dbReference type="Gene3D" id="6.10.340.10">
    <property type="match status" value="1"/>
</dbReference>
<dbReference type="InterPro" id="IPR003660">
    <property type="entry name" value="HAMP_dom"/>
</dbReference>
<dbReference type="GO" id="GO:0005886">
    <property type="term" value="C:plasma membrane"/>
    <property type="evidence" value="ECO:0007669"/>
    <property type="project" value="UniProtKB-SubCell"/>
</dbReference>
<keyword evidence="9 17" id="KW-0418">Kinase</keyword>
<accession>A0A1M5QL03</accession>
<comment type="subcellular location">
    <subcellularLocation>
        <location evidence="2">Cell membrane</location>
        <topology evidence="2">Multi-pass membrane protein</topology>
    </subcellularLocation>
</comment>
<dbReference type="SUPFAM" id="SSF158472">
    <property type="entry name" value="HAMP domain-like"/>
    <property type="match status" value="1"/>
</dbReference>
<evidence type="ECO:0000256" key="11">
    <source>
        <dbReference type="ARBA" id="ARBA00022989"/>
    </source>
</evidence>
<feature type="domain" description="Histidine kinase" evidence="15">
    <location>
        <begin position="238"/>
        <end position="455"/>
    </location>
</feature>
<proteinExistence type="predicted"/>
<evidence type="ECO:0000259" key="15">
    <source>
        <dbReference type="PROSITE" id="PS50109"/>
    </source>
</evidence>
<keyword evidence="12" id="KW-0902">Two-component regulatory system</keyword>
<dbReference type="SMART" id="SM00304">
    <property type="entry name" value="HAMP"/>
    <property type="match status" value="1"/>
</dbReference>
<dbReference type="PRINTS" id="PR00344">
    <property type="entry name" value="BCTRLSENSOR"/>
</dbReference>
<evidence type="ECO:0000256" key="3">
    <source>
        <dbReference type="ARBA" id="ARBA00012438"/>
    </source>
</evidence>